<feature type="region of interest" description="Disordered" evidence="2">
    <location>
        <begin position="369"/>
        <end position="392"/>
    </location>
</feature>
<dbReference type="KEGG" id="ela:UCREL1_6293"/>
<dbReference type="STRING" id="1287681.M7TA46"/>
<feature type="region of interest" description="Disordered" evidence="2">
    <location>
        <begin position="444"/>
        <end position="673"/>
    </location>
</feature>
<evidence type="ECO:0000256" key="1">
    <source>
        <dbReference type="SAM" id="Coils"/>
    </source>
</evidence>
<gene>
    <name evidence="3" type="ORF">UCREL1_6293</name>
</gene>
<feature type="coiled-coil region" evidence="1">
    <location>
        <begin position="48"/>
        <end position="124"/>
    </location>
</feature>
<dbReference type="eggNOG" id="ENOG502SIQW">
    <property type="taxonomic scope" value="Eukaryota"/>
</dbReference>
<feature type="compositionally biased region" description="Basic residues" evidence="2">
    <location>
        <begin position="538"/>
        <end position="548"/>
    </location>
</feature>
<evidence type="ECO:0000256" key="2">
    <source>
        <dbReference type="SAM" id="MobiDB-lite"/>
    </source>
</evidence>
<accession>M7TA46</accession>
<dbReference type="OMA" id="NMPVQAK"/>
<sequence length="711" mass="79468">MGRIAKAAMGPKKASMDVDERQDLLHKLEIKHQRNSGDSHLLFKDEDIRRLKLRILMLRDENTSLRDRVTQNDHVNTALVEECDDAKTLLKSKMETIDSLEKQLQTQEREYTNLKAELRSMTNATQDSADLLAEKLALTRELAVLKPELEHLRLQVNQQQATLSEKLSLERQVNTLEVELANEKKAVKRAMQKRESNDRVEDELRNMLREAEKKVTAEKTKRERLEDQLEQEKRTHQFALQEQDSTRELEADLRKKLQEAQKQLREEQTDKEQLEEELQAVTRASEKAQKKQANKGVEDELRTMLEEAQNSLKIQKKETEKARQEMRTAVSEVEARNEELETKLEKFRTKMRAVQEQLKQCQADLRKAQKARVSVPEERTTKTIGGPQGFRKRKAHDLSMDEFTQITIQTPSAEDANLGRRVFKKRPIEPTVFGEKSTFSITPFLNRSKTGEDETPEQNDDSVVNDSILGTQHSTKTLEIPMAPEPAEAEAGESEPEAQATTADDDDDDKPKTKRGRPKKALGEAPSAKKNAQPAAKKILKKASKLTLKKAPEEAATAAAEGDSSSQEEQPEAKQPVQAAEKKATAAEKTSAVKFNFTLPQDENAPKASNRGASGAARPRATAAAAEQPKKKKRKVLGSTKTLFDEDDGEAPAPAPAPAGLTRKPSKVQLGGARGLSKAPIGIKRNAAFAGGTTFSPLKRDRRGVGASFLA</sequence>
<dbReference type="OrthoDB" id="20105at2759"/>
<organism evidence="3 4">
    <name type="scientific">Eutypa lata (strain UCR-EL1)</name>
    <name type="common">Grapevine dieback disease fungus</name>
    <name type="synonym">Eutypa armeniacae</name>
    <dbReference type="NCBI Taxonomy" id="1287681"/>
    <lineage>
        <taxon>Eukaryota</taxon>
        <taxon>Fungi</taxon>
        <taxon>Dikarya</taxon>
        <taxon>Ascomycota</taxon>
        <taxon>Pezizomycotina</taxon>
        <taxon>Sordariomycetes</taxon>
        <taxon>Xylariomycetidae</taxon>
        <taxon>Xylariales</taxon>
        <taxon>Diatrypaceae</taxon>
        <taxon>Eutypa</taxon>
    </lineage>
</organism>
<dbReference type="HOGENOM" id="CLU_022827_0_0_1"/>
<reference evidence="4" key="1">
    <citation type="journal article" date="2013" name="Genome Announc.">
        <title>Draft genome sequence of the grapevine dieback fungus Eutypa lata UCR-EL1.</title>
        <authorList>
            <person name="Blanco-Ulate B."/>
            <person name="Rolshausen P.E."/>
            <person name="Cantu D."/>
        </authorList>
    </citation>
    <scope>NUCLEOTIDE SEQUENCE [LARGE SCALE GENOMIC DNA]</scope>
    <source>
        <strain evidence="4">UCR-EL1</strain>
    </source>
</reference>
<dbReference type="AlphaFoldDB" id="M7TA46"/>
<evidence type="ECO:0000313" key="4">
    <source>
        <dbReference type="Proteomes" id="UP000012174"/>
    </source>
</evidence>
<feature type="compositionally biased region" description="Acidic residues" evidence="2">
    <location>
        <begin position="487"/>
        <end position="496"/>
    </location>
</feature>
<feature type="compositionally biased region" description="Basic and acidic residues" evidence="2">
    <location>
        <begin position="211"/>
        <end position="235"/>
    </location>
</feature>
<feature type="compositionally biased region" description="Polar residues" evidence="2">
    <location>
        <begin position="461"/>
        <end position="477"/>
    </location>
</feature>
<keyword evidence="4" id="KW-1185">Reference proteome</keyword>
<name>M7TA46_EUTLA</name>
<keyword evidence="1" id="KW-0175">Coiled coil</keyword>
<proteinExistence type="predicted"/>
<evidence type="ECO:0000313" key="3">
    <source>
        <dbReference type="EMBL" id="EMR66726.1"/>
    </source>
</evidence>
<dbReference type="EMBL" id="KB706595">
    <property type="protein sequence ID" value="EMR66726.1"/>
    <property type="molecule type" value="Genomic_DNA"/>
</dbReference>
<dbReference type="Proteomes" id="UP000012174">
    <property type="component" value="Unassembled WGS sequence"/>
</dbReference>
<feature type="region of interest" description="Disordered" evidence="2">
    <location>
        <begin position="211"/>
        <end position="247"/>
    </location>
</feature>
<feature type="compositionally biased region" description="Low complexity" evidence="2">
    <location>
        <begin position="607"/>
        <end position="627"/>
    </location>
</feature>
<protein>
    <submittedName>
        <fullName evidence="3">Putative rossmann-fold nad (+)-binding protein</fullName>
    </submittedName>
</protein>